<dbReference type="Proteomes" id="UP000663814">
    <property type="component" value="Unassembled WGS sequence"/>
</dbReference>
<sequence length="139" mass="15658">MSQVIPQQELQDLMRAAAKDAVQYVNEAHQVALDNSLNSLTQIDSILAELHTREQQQKHASEVVFTLCNIIAAYIGELYIASVGGEWRQNTSDSGAPFIYVKYNDKEFPFASICYHKICHDNSISLNNYMKQAMANAMQ</sequence>
<reference evidence="1 2" key="1">
    <citation type="submission" date="2021-08" db="EMBL/GenBank/DDBJ databases">
        <title>Rheinheimera aquimaris sp. nov., isolated from seawater of the East Sea in Korea.</title>
        <authorList>
            <person name="Kim K.H."/>
            <person name="Wenting R."/>
            <person name="Kim K.R."/>
            <person name="Jeon C.O."/>
        </authorList>
    </citation>
    <scope>NUCLEOTIDE SEQUENCE [LARGE SCALE GENOMIC DNA]</scope>
    <source>
        <strain evidence="1 2">MA-13</strain>
    </source>
</reference>
<organism evidence="1 2">
    <name type="scientific">Rheinheimera maricola</name>
    <dbReference type="NCBI Taxonomy" id="2793282"/>
    <lineage>
        <taxon>Bacteria</taxon>
        <taxon>Pseudomonadati</taxon>
        <taxon>Pseudomonadota</taxon>
        <taxon>Gammaproteobacteria</taxon>
        <taxon>Chromatiales</taxon>
        <taxon>Chromatiaceae</taxon>
        <taxon>Rheinheimera</taxon>
    </lineage>
</organism>
<protein>
    <recommendedName>
        <fullName evidence="3">DUF3806 domain-containing protein</fullName>
    </recommendedName>
</protein>
<evidence type="ECO:0000313" key="2">
    <source>
        <dbReference type="Proteomes" id="UP000663814"/>
    </source>
</evidence>
<keyword evidence="2" id="KW-1185">Reference proteome</keyword>
<name>A0ABS7XD87_9GAMM</name>
<dbReference type="EMBL" id="JAERPS020000005">
    <property type="protein sequence ID" value="MBZ9612732.1"/>
    <property type="molecule type" value="Genomic_DNA"/>
</dbReference>
<evidence type="ECO:0000313" key="1">
    <source>
        <dbReference type="EMBL" id="MBZ9612732.1"/>
    </source>
</evidence>
<proteinExistence type="predicted"/>
<dbReference type="RefSeq" id="WP_224673459.1">
    <property type="nucleotide sequence ID" value="NZ_JAERPS020000005.1"/>
</dbReference>
<accession>A0ABS7XD87</accession>
<gene>
    <name evidence="1" type="ORF">I4W93_014130</name>
</gene>
<comment type="caution">
    <text evidence="1">The sequence shown here is derived from an EMBL/GenBank/DDBJ whole genome shotgun (WGS) entry which is preliminary data.</text>
</comment>
<evidence type="ECO:0008006" key="3">
    <source>
        <dbReference type="Google" id="ProtNLM"/>
    </source>
</evidence>